<reference evidence="3" key="2">
    <citation type="submission" date="2015-01" db="EMBL/GenBank/DDBJ databases">
        <title>Evolutionary Origins and Diversification of the Mycorrhizal Mutualists.</title>
        <authorList>
            <consortium name="DOE Joint Genome Institute"/>
            <consortium name="Mycorrhizal Genomics Consortium"/>
            <person name="Kohler A."/>
            <person name="Kuo A."/>
            <person name="Nagy L.G."/>
            <person name="Floudas D."/>
            <person name="Copeland A."/>
            <person name="Barry K.W."/>
            <person name="Cichocki N."/>
            <person name="Veneault-Fourrey C."/>
            <person name="LaButti K."/>
            <person name="Lindquist E.A."/>
            <person name="Lipzen A."/>
            <person name="Lundell T."/>
            <person name="Morin E."/>
            <person name="Murat C."/>
            <person name="Riley R."/>
            <person name="Ohm R."/>
            <person name="Sun H."/>
            <person name="Tunlid A."/>
            <person name="Henrissat B."/>
            <person name="Grigoriev I.V."/>
            <person name="Hibbett D.S."/>
            <person name="Martin F."/>
        </authorList>
    </citation>
    <scope>NUCLEOTIDE SEQUENCE [LARGE SCALE GENOMIC DNA]</scope>
    <source>
        <strain evidence="3">MAFF 305830</strain>
    </source>
</reference>
<dbReference type="OrthoDB" id="10275625at2759"/>
<dbReference type="HOGENOM" id="CLU_1897494_0_0_1"/>
<organism evidence="2 3">
    <name type="scientific">Serendipita vermifera MAFF 305830</name>
    <dbReference type="NCBI Taxonomy" id="933852"/>
    <lineage>
        <taxon>Eukaryota</taxon>
        <taxon>Fungi</taxon>
        <taxon>Dikarya</taxon>
        <taxon>Basidiomycota</taxon>
        <taxon>Agaricomycotina</taxon>
        <taxon>Agaricomycetes</taxon>
        <taxon>Sebacinales</taxon>
        <taxon>Serendipitaceae</taxon>
        <taxon>Serendipita</taxon>
    </lineage>
</organism>
<gene>
    <name evidence="2" type="ORF">M408DRAFT_163137</name>
</gene>
<evidence type="ECO:0000256" key="1">
    <source>
        <dbReference type="SAM" id="MobiDB-lite"/>
    </source>
</evidence>
<evidence type="ECO:0000313" key="3">
    <source>
        <dbReference type="Proteomes" id="UP000054097"/>
    </source>
</evidence>
<accession>A0A0C3B8C4</accession>
<sequence>MSSPLRPGSSATSTAKHSSTEPEHSTIQMDTDATNTPEGQNATNEFSPEQAAALSRASDALLNLFTSETSALDKFTASYWREMVLVKAEMDVKVMEALEAKDLWADKEAVYLKKIAALEKRVKELEAALKEREA</sequence>
<name>A0A0C3B8C4_SERVB</name>
<dbReference type="Proteomes" id="UP000054097">
    <property type="component" value="Unassembled WGS sequence"/>
</dbReference>
<evidence type="ECO:0000313" key="2">
    <source>
        <dbReference type="EMBL" id="KIM27701.1"/>
    </source>
</evidence>
<dbReference type="AlphaFoldDB" id="A0A0C3B8C4"/>
<feature type="region of interest" description="Disordered" evidence="1">
    <location>
        <begin position="1"/>
        <end position="52"/>
    </location>
</feature>
<feature type="compositionally biased region" description="Polar residues" evidence="1">
    <location>
        <begin position="25"/>
        <end position="47"/>
    </location>
</feature>
<dbReference type="EMBL" id="KN824297">
    <property type="protein sequence ID" value="KIM27701.1"/>
    <property type="molecule type" value="Genomic_DNA"/>
</dbReference>
<protein>
    <submittedName>
        <fullName evidence="2">Uncharacterized protein</fullName>
    </submittedName>
</protein>
<keyword evidence="3" id="KW-1185">Reference proteome</keyword>
<reference evidence="2 3" key="1">
    <citation type="submission" date="2014-04" db="EMBL/GenBank/DDBJ databases">
        <authorList>
            <consortium name="DOE Joint Genome Institute"/>
            <person name="Kuo A."/>
            <person name="Zuccaro A."/>
            <person name="Kohler A."/>
            <person name="Nagy L.G."/>
            <person name="Floudas D."/>
            <person name="Copeland A."/>
            <person name="Barry K.W."/>
            <person name="Cichocki N."/>
            <person name="Veneault-Fourrey C."/>
            <person name="LaButti K."/>
            <person name="Lindquist E.A."/>
            <person name="Lipzen A."/>
            <person name="Lundell T."/>
            <person name="Morin E."/>
            <person name="Murat C."/>
            <person name="Sun H."/>
            <person name="Tunlid A."/>
            <person name="Henrissat B."/>
            <person name="Grigoriev I.V."/>
            <person name="Hibbett D.S."/>
            <person name="Martin F."/>
            <person name="Nordberg H.P."/>
            <person name="Cantor M.N."/>
            <person name="Hua S.X."/>
        </authorList>
    </citation>
    <scope>NUCLEOTIDE SEQUENCE [LARGE SCALE GENOMIC DNA]</scope>
    <source>
        <strain evidence="2 3">MAFF 305830</strain>
    </source>
</reference>
<proteinExistence type="predicted"/>